<dbReference type="STRING" id="1182541.W9Y1D5"/>
<evidence type="ECO:0000256" key="3">
    <source>
        <dbReference type="ARBA" id="ARBA00022723"/>
    </source>
</evidence>
<dbReference type="InterPro" id="IPR011032">
    <property type="entry name" value="GroES-like_sf"/>
</dbReference>
<organism evidence="8 9">
    <name type="scientific">Capronia coronata CBS 617.96</name>
    <dbReference type="NCBI Taxonomy" id="1182541"/>
    <lineage>
        <taxon>Eukaryota</taxon>
        <taxon>Fungi</taxon>
        <taxon>Dikarya</taxon>
        <taxon>Ascomycota</taxon>
        <taxon>Pezizomycotina</taxon>
        <taxon>Eurotiomycetes</taxon>
        <taxon>Chaetothyriomycetidae</taxon>
        <taxon>Chaetothyriales</taxon>
        <taxon>Herpotrichiellaceae</taxon>
        <taxon>Capronia</taxon>
    </lineage>
</organism>
<evidence type="ECO:0000256" key="4">
    <source>
        <dbReference type="ARBA" id="ARBA00022833"/>
    </source>
</evidence>
<evidence type="ECO:0000256" key="2">
    <source>
        <dbReference type="ARBA" id="ARBA00008072"/>
    </source>
</evidence>
<comment type="cofactor">
    <cofactor evidence="1 6">
        <name>Zn(2+)</name>
        <dbReference type="ChEBI" id="CHEBI:29105"/>
    </cofactor>
</comment>
<dbReference type="EMBL" id="AMWN01000005">
    <property type="protein sequence ID" value="EXJ86298.1"/>
    <property type="molecule type" value="Genomic_DNA"/>
</dbReference>
<dbReference type="HOGENOM" id="CLU_026673_14_1_1"/>
<evidence type="ECO:0000313" key="9">
    <source>
        <dbReference type="Proteomes" id="UP000019484"/>
    </source>
</evidence>
<dbReference type="PANTHER" id="PTHR43350:SF11">
    <property type="entry name" value="ENOYL REDUCTASE (ER) DOMAIN-CONTAINING PROTEIN"/>
    <property type="match status" value="1"/>
</dbReference>
<dbReference type="PROSITE" id="PS00059">
    <property type="entry name" value="ADH_ZINC"/>
    <property type="match status" value="1"/>
</dbReference>
<dbReference type="Pfam" id="PF08240">
    <property type="entry name" value="ADH_N"/>
    <property type="match status" value="1"/>
</dbReference>
<feature type="domain" description="Enoyl reductase (ER)" evidence="7">
    <location>
        <begin position="17"/>
        <end position="369"/>
    </location>
</feature>
<dbReference type="SMART" id="SM00829">
    <property type="entry name" value="PKS_ER"/>
    <property type="match status" value="1"/>
</dbReference>
<dbReference type="OrthoDB" id="1560166at2759"/>
<comment type="caution">
    <text evidence="8">The sequence shown here is derived from an EMBL/GenBank/DDBJ whole genome shotgun (WGS) entry which is preliminary data.</text>
</comment>
<evidence type="ECO:0000256" key="6">
    <source>
        <dbReference type="RuleBase" id="RU361277"/>
    </source>
</evidence>
<dbReference type="InterPro" id="IPR013149">
    <property type="entry name" value="ADH-like_C"/>
</dbReference>
<dbReference type="InterPro" id="IPR013154">
    <property type="entry name" value="ADH-like_N"/>
</dbReference>
<dbReference type="Gene3D" id="3.40.50.720">
    <property type="entry name" value="NAD(P)-binding Rossmann-like Domain"/>
    <property type="match status" value="1"/>
</dbReference>
<dbReference type="AlphaFoldDB" id="W9Y1D5"/>
<protein>
    <recommendedName>
        <fullName evidence="7">Enoyl reductase (ER) domain-containing protein</fullName>
    </recommendedName>
</protein>
<dbReference type="GO" id="GO:0008270">
    <property type="term" value="F:zinc ion binding"/>
    <property type="evidence" value="ECO:0007669"/>
    <property type="project" value="InterPro"/>
</dbReference>
<gene>
    <name evidence="8" type="ORF">A1O1_06668</name>
</gene>
<dbReference type="CDD" id="cd08278">
    <property type="entry name" value="benzyl_alcohol_DH"/>
    <property type="match status" value="1"/>
</dbReference>
<dbReference type="Proteomes" id="UP000019484">
    <property type="component" value="Unassembled WGS sequence"/>
</dbReference>
<reference evidence="8 9" key="1">
    <citation type="submission" date="2013-03" db="EMBL/GenBank/DDBJ databases">
        <title>The Genome Sequence of Capronia coronata CBS 617.96.</title>
        <authorList>
            <consortium name="The Broad Institute Genomics Platform"/>
            <person name="Cuomo C."/>
            <person name="de Hoog S."/>
            <person name="Gorbushina A."/>
            <person name="Walker B."/>
            <person name="Young S.K."/>
            <person name="Zeng Q."/>
            <person name="Gargeya S."/>
            <person name="Fitzgerald M."/>
            <person name="Haas B."/>
            <person name="Abouelleil A."/>
            <person name="Allen A.W."/>
            <person name="Alvarado L."/>
            <person name="Arachchi H.M."/>
            <person name="Berlin A.M."/>
            <person name="Chapman S.B."/>
            <person name="Gainer-Dewar J."/>
            <person name="Goldberg J."/>
            <person name="Griggs A."/>
            <person name="Gujja S."/>
            <person name="Hansen M."/>
            <person name="Howarth C."/>
            <person name="Imamovic A."/>
            <person name="Ireland A."/>
            <person name="Larimer J."/>
            <person name="McCowan C."/>
            <person name="Murphy C."/>
            <person name="Pearson M."/>
            <person name="Poon T.W."/>
            <person name="Priest M."/>
            <person name="Roberts A."/>
            <person name="Saif S."/>
            <person name="Shea T."/>
            <person name="Sisk P."/>
            <person name="Sykes S."/>
            <person name="Wortman J."/>
            <person name="Nusbaum C."/>
            <person name="Birren B."/>
        </authorList>
    </citation>
    <scope>NUCLEOTIDE SEQUENCE [LARGE SCALE GENOMIC DNA]</scope>
    <source>
        <strain evidence="8 9">CBS 617.96</strain>
    </source>
</reference>
<dbReference type="GO" id="GO:0016491">
    <property type="term" value="F:oxidoreductase activity"/>
    <property type="evidence" value="ECO:0007669"/>
    <property type="project" value="UniProtKB-KW"/>
</dbReference>
<dbReference type="GeneID" id="19161535"/>
<dbReference type="Gene3D" id="3.90.180.10">
    <property type="entry name" value="Medium-chain alcohol dehydrogenases, catalytic domain"/>
    <property type="match status" value="1"/>
</dbReference>
<dbReference type="InterPro" id="IPR036291">
    <property type="entry name" value="NAD(P)-bd_dom_sf"/>
</dbReference>
<keyword evidence="4 6" id="KW-0862">Zinc</keyword>
<keyword evidence="3 6" id="KW-0479">Metal-binding</keyword>
<dbReference type="Pfam" id="PF00107">
    <property type="entry name" value="ADH_zinc_N"/>
    <property type="match status" value="1"/>
</dbReference>
<evidence type="ECO:0000259" key="7">
    <source>
        <dbReference type="SMART" id="SM00829"/>
    </source>
</evidence>
<proteinExistence type="inferred from homology"/>
<accession>W9Y1D5</accession>
<dbReference type="SUPFAM" id="SSF50129">
    <property type="entry name" value="GroES-like"/>
    <property type="match status" value="1"/>
</dbReference>
<sequence length="372" mass="39194">MTTTRTTEALVQHEINGPLVLESVQLDAIRSDEVLVEIHATGICHTDISCMDGTLPAAAPNVLGHEGGGIVKEVGENVQGLAAGDKVLLSYNTCGKCVECNSGHPAYCHLMVPLNFGGKRLDNSTPVSLKTGEHVHSNFFGQSSFARQAVVSSRSVVKVPQSTPLELFAPLGCGLQTGAGAVFNSLDVTSGSSLVVFGVGAVGLSGIMAGKIRGANPIIAVDVQDTHLHLALKLGATHAINSTKENAVEKIRELCPPNGAKFALDASGVPKVIESMIDSLGTRGKAATVGAPTPGRRAGVDVFQHLIMGRAYVGSCEGDSVAKEMLPYLIEQHDQGRFPLEEMITTYDIKDYEKAFEDVKAGKTIKAVLKWV</sequence>
<comment type="similarity">
    <text evidence="2 6">Belongs to the zinc-containing alcohol dehydrogenase family.</text>
</comment>
<dbReference type="RefSeq" id="XP_007725736.1">
    <property type="nucleotide sequence ID" value="XM_007727546.1"/>
</dbReference>
<dbReference type="InterPro" id="IPR002328">
    <property type="entry name" value="ADH_Zn_CS"/>
</dbReference>
<name>W9Y1D5_9EURO</name>
<keyword evidence="9" id="KW-1185">Reference proteome</keyword>
<dbReference type="PANTHER" id="PTHR43350">
    <property type="entry name" value="NAD-DEPENDENT ALCOHOL DEHYDROGENASE"/>
    <property type="match status" value="1"/>
</dbReference>
<dbReference type="SUPFAM" id="SSF51735">
    <property type="entry name" value="NAD(P)-binding Rossmann-fold domains"/>
    <property type="match status" value="1"/>
</dbReference>
<keyword evidence="5" id="KW-0560">Oxidoreductase</keyword>
<evidence type="ECO:0000256" key="1">
    <source>
        <dbReference type="ARBA" id="ARBA00001947"/>
    </source>
</evidence>
<dbReference type="eggNOG" id="KOG0022">
    <property type="taxonomic scope" value="Eukaryota"/>
</dbReference>
<evidence type="ECO:0000256" key="5">
    <source>
        <dbReference type="ARBA" id="ARBA00023002"/>
    </source>
</evidence>
<evidence type="ECO:0000313" key="8">
    <source>
        <dbReference type="EMBL" id="EXJ86298.1"/>
    </source>
</evidence>
<dbReference type="InterPro" id="IPR020843">
    <property type="entry name" value="ER"/>
</dbReference>